<dbReference type="OrthoDB" id="7346657at2"/>
<dbReference type="PANTHER" id="PTHR43384:SF13">
    <property type="entry name" value="SLR0110 PROTEIN"/>
    <property type="match status" value="1"/>
</dbReference>
<accession>A0A9E6ZSA6</accession>
<geneLocation type="plasmid" evidence="3">
    <name>pDSM3922.1</name>
</geneLocation>
<keyword evidence="3" id="KW-1185">Reference proteome</keyword>
<dbReference type="Gene3D" id="3.40.50.300">
    <property type="entry name" value="P-loop containing nucleotide triphosphate hydrolases"/>
    <property type="match status" value="1"/>
</dbReference>
<dbReference type="eggNOG" id="COG4963">
    <property type="taxonomic scope" value="Bacteria"/>
</dbReference>
<dbReference type="KEGG" id="aaco:K1I37_21425"/>
<dbReference type="GO" id="GO:0005829">
    <property type="term" value="C:cytosol"/>
    <property type="evidence" value="ECO:0007669"/>
    <property type="project" value="TreeGrafter"/>
</dbReference>
<protein>
    <submittedName>
        <fullName evidence="2">AAA family ATPase</fullName>
    </submittedName>
</protein>
<evidence type="ECO:0000313" key="3">
    <source>
        <dbReference type="Proteomes" id="UP000829401"/>
    </source>
</evidence>
<reference evidence="3" key="1">
    <citation type="journal article" date="2022" name="G3 (Bethesda)">
        <title>Unveiling the complete genome sequence of Alicyclobacillus acidoterrestris DSM 3922T, a taint-producing strain.</title>
        <authorList>
            <person name="Leonardo I.C."/>
            <person name="Barreto Crespo M.T."/>
            <person name="Gaspar F.B."/>
        </authorList>
    </citation>
    <scope>NUCLEOTIDE SEQUENCE [LARGE SCALE GENOMIC DNA]</scope>
    <source>
        <strain evidence="3">DSM 3922</strain>
    </source>
</reference>
<feature type="domain" description="AAA" evidence="1">
    <location>
        <begin position="152"/>
        <end position="287"/>
    </location>
</feature>
<dbReference type="PANTHER" id="PTHR43384">
    <property type="entry name" value="SEPTUM SITE-DETERMINING PROTEIN MIND HOMOLOG, CHLOROPLASTIC-RELATED"/>
    <property type="match status" value="1"/>
</dbReference>
<dbReference type="AlphaFoldDB" id="T0C5T9"/>
<dbReference type="InterPro" id="IPR025669">
    <property type="entry name" value="AAA_dom"/>
</dbReference>
<organism evidence="2 3">
    <name type="scientific">Alicyclobacillus acidoterrestris (strain ATCC 49025 / DSM 3922 / CIP 106132 / NCIMB 13137 / GD3B)</name>
    <dbReference type="NCBI Taxonomy" id="1356854"/>
    <lineage>
        <taxon>Bacteria</taxon>
        <taxon>Bacillati</taxon>
        <taxon>Bacillota</taxon>
        <taxon>Bacilli</taxon>
        <taxon>Bacillales</taxon>
        <taxon>Alicyclobacillaceae</taxon>
        <taxon>Alicyclobacillus</taxon>
    </lineage>
</organism>
<evidence type="ECO:0000259" key="1">
    <source>
        <dbReference type="Pfam" id="PF13614"/>
    </source>
</evidence>
<dbReference type="Proteomes" id="UP000829401">
    <property type="component" value="Plasmid pDSM3922.1"/>
</dbReference>
<proteinExistence type="predicted"/>
<dbReference type="InterPro" id="IPR050625">
    <property type="entry name" value="ParA/MinD_ATPase"/>
</dbReference>
<dbReference type="GO" id="GO:0005524">
    <property type="term" value="F:ATP binding"/>
    <property type="evidence" value="ECO:0007669"/>
    <property type="project" value="TreeGrafter"/>
</dbReference>
<dbReference type="RefSeq" id="WP_021296031.1">
    <property type="nucleotide sequence ID" value="NZ_AURB01000122.1"/>
</dbReference>
<dbReference type="GO" id="GO:0051782">
    <property type="term" value="P:negative regulation of cell division"/>
    <property type="evidence" value="ECO:0007669"/>
    <property type="project" value="TreeGrafter"/>
</dbReference>
<dbReference type="GO" id="GO:0009898">
    <property type="term" value="C:cytoplasmic side of plasma membrane"/>
    <property type="evidence" value="ECO:0007669"/>
    <property type="project" value="TreeGrafter"/>
</dbReference>
<keyword evidence="2" id="KW-0614">Plasmid</keyword>
<gene>
    <name evidence="2" type="ORF">K1I37_21425</name>
</gene>
<dbReference type="STRING" id="1356854.N007_04920"/>
<sequence>MQILLLDDSIHASSRMNQLKGYKVEHCRTMREVAGMTPELVIVDEATTPEAVRELQEWGLSVCMVAERVTVSLRRKYPMLQDMVTMKSLLSYVKDHVSTNKEPVELKEADQVAATQERTVSTSKEEHVVKTVPMPSVIRPPVKGAHILGFLSLRNFGGGSGKTGVLYNFAAYAAEEGCKTLVVDLDPKGLFGYLAGSQQDLTTHHWTNLMRQNPEGLSERAVFDNIELHEKYGFYMITAASREEMIRREEFRWILEQTRPYFDLILFDMPSTWEDTTLDLMQKADKLYMFGLYDQMQYVEFKKSIQSATHPLIGGTTTDKMVIMLGRAYIGKNREIEIEEVRKQLGVEHVFLIPEDPLFQRYRNQHKAIVLEKPAAASAKAMVPWLEQQLDMTIPVTNLPALYKPKKGVFEWLFGSSKRKTPVGKEV</sequence>
<dbReference type="Pfam" id="PF13614">
    <property type="entry name" value="AAA_31"/>
    <property type="match status" value="1"/>
</dbReference>
<dbReference type="EMBL" id="CP080468">
    <property type="protein sequence ID" value="UNO51029.1"/>
    <property type="molecule type" value="Genomic_DNA"/>
</dbReference>
<evidence type="ECO:0000313" key="2">
    <source>
        <dbReference type="EMBL" id="UNO51029.1"/>
    </source>
</evidence>
<name>T0C5T9_ALIAG</name>
<dbReference type="GO" id="GO:0016887">
    <property type="term" value="F:ATP hydrolysis activity"/>
    <property type="evidence" value="ECO:0007669"/>
    <property type="project" value="TreeGrafter"/>
</dbReference>
<accession>T0C5T9</accession>
<dbReference type="InterPro" id="IPR027417">
    <property type="entry name" value="P-loop_NTPase"/>
</dbReference>
<dbReference type="SUPFAM" id="SSF52540">
    <property type="entry name" value="P-loop containing nucleoside triphosphate hydrolases"/>
    <property type="match status" value="1"/>
</dbReference>